<dbReference type="InterPro" id="IPR045149">
    <property type="entry name" value="OS-9-like"/>
</dbReference>
<evidence type="ECO:0000259" key="5">
    <source>
        <dbReference type="PROSITE" id="PS51788"/>
    </source>
</evidence>
<dbReference type="InterPro" id="IPR034750">
    <property type="entry name" value="CULT"/>
</dbReference>
<name>G4YU90_PHYSP</name>
<organism evidence="7 8">
    <name type="scientific">Phytophthora sojae (strain P6497)</name>
    <name type="common">Soybean stem and root rot agent</name>
    <name type="synonym">Phytophthora megasperma f. sp. glycines</name>
    <dbReference type="NCBI Taxonomy" id="1094619"/>
    <lineage>
        <taxon>Eukaryota</taxon>
        <taxon>Sar</taxon>
        <taxon>Stramenopiles</taxon>
        <taxon>Oomycota</taxon>
        <taxon>Peronosporomycetes</taxon>
        <taxon>Peronosporales</taxon>
        <taxon>Peronosporaceae</taxon>
        <taxon>Phytophthora</taxon>
    </lineage>
</organism>
<dbReference type="Proteomes" id="UP000002640">
    <property type="component" value="Unassembled WGS sequence"/>
</dbReference>
<dbReference type="RefSeq" id="XP_009518933.1">
    <property type="nucleotide sequence ID" value="XM_009520638.1"/>
</dbReference>
<dbReference type="EMBL" id="JH159152">
    <property type="protein sequence ID" value="EGZ23645.1"/>
    <property type="molecule type" value="Genomic_DNA"/>
</dbReference>
<keyword evidence="8" id="KW-1185">Reference proteome</keyword>
<dbReference type="SMR" id="G4YU90"/>
<keyword evidence="2" id="KW-0732">Signal</keyword>
<dbReference type="CDD" id="cd15777">
    <property type="entry name" value="CRBN_C_like"/>
    <property type="match status" value="1"/>
</dbReference>
<reference evidence="7 8" key="1">
    <citation type="journal article" date="2006" name="Science">
        <title>Phytophthora genome sequences uncover evolutionary origins and mechanisms of pathogenesis.</title>
        <authorList>
            <person name="Tyler B.M."/>
            <person name="Tripathy S."/>
            <person name="Zhang X."/>
            <person name="Dehal P."/>
            <person name="Jiang R.H."/>
            <person name="Aerts A."/>
            <person name="Arredondo F.D."/>
            <person name="Baxter L."/>
            <person name="Bensasson D."/>
            <person name="Beynon J.L."/>
            <person name="Chapman J."/>
            <person name="Damasceno C.M."/>
            <person name="Dorrance A.E."/>
            <person name="Dou D."/>
            <person name="Dickerman A.W."/>
            <person name="Dubchak I.L."/>
            <person name="Garbelotto M."/>
            <person name="Gijzen M."/>
            <person name="Gordon S.G."/>
            <person name="Govers F."/>
            <person name="Grunwald N.J."/>
            <person name="Huang W."/>
            <person name="Ivors K.L."/>
            <person name="Jones R.W."/>
            <person name="Kamoun S."/>
            <person name="Krampis K."/>
            <person name="Lamour K.H."/>
            <person name="Lee M.K."/>
            <person name="McDonald W.H."/>
            <person name="Medina M."/>
            <person name="Meijer H.J."/>
            <person name="Nordberg E.K."/>
            <person name="Maclean D.J."/>
            <person name="Ospina-Giraldo M.D."/>
            <person name="Morris P.F."/>
            <person name="Phuntumart V."/>
            <person name="Putnam N.H."/>
            <person name="Rash S."/>
            <person name="Rose J.K."/>
            <person name="Sakihama Y."/>
            <person name="Salamov A.A."/>
            <person name="Savidor A."/>
            <person name="Scheuring C.F."/>
            <person name="Smith B.M."/>
            <person name="Sobral B.W."/>
            <person name="Terry A."/>
            <person name="Torto-Alalibo T.A."/>
            <person name="Win J."/>
            <person name="Xu Z."/>
            <person name="Zhang H."/>
            <person name="Grigoriev I.V."/>
            <person name="Rokhsar D.S."/>
            <person name="Boore J.L."/>
        </authorList>
    </citation>
    <scope>NUCLEOTIDE SEQUENCE [LARGE SCALE GENOMIC DNA]</scope>
    <source>
        <strain evidence="7 8">P6497</strain>
    </source>
</reference>
<feature type="domain" description="MRH" evidence="6">
    <location>
        <begin position="277"/>
        <end position="391"/>
    </location>
</feature>
<dbReference type="GO" id="GO:0030970">
    <property type="term" value="P:retrograde protein transport, ER to cytosol"/>
    <property type="evidence" value="ECO:0007669"/>
    <property type="project" value="TreeGrafter"/>
</dbReference>
<dbReference type="PROSITE" id="PS51914">
    <property type="entry name" value="MRH"/>
    <property type="match status" value="1"/>
</dbReference>
<evidence type="ECO:0000256" key="1">
    <source>
        <dbReference type="ARBA" id="ARBA00004240"/>
    </source>
</evidence>
<accession>G4YU90</accession>
<feature type="domain" description="CULT" evidence="5">
    <location>
        <begin position="134"/>
        <end position="257"/>
    </location>
</feature>
<dbReference type="Gene3D" id="2.70.130.10">
    <property type="entry name" value="Mannose-6-phosphate receptor binding domain"/>
    <property type="match status" value="1"/>
</dbReference>
<evidence type="ECO:0000256" key="3">
    <source>
        <dbReference type="ARBA" id="ARBA00022824"/>
    </source>
</evidence>
<sequence length="452" mass="50710">MISPLKDIMIGLTLAIGVGLIYKDRKDGEMDRINRFYKRQAAREAKQQQQQQQQQEGIHDAESILAQDSGDVCVQKAFELVQQTSIVLQPRQMLVLALASVASATAEAFATQDPKALEIADHQHHGSHEPESDGVVVRCRSCGAPVAYKKDYIELHDTSNAVGSRREAVLGDDAEIFTFVNPSRAEFELAGFKKVVGLEGEVFSKKATVFDDYSWRDIRCSSCKRHIGWAFYHDELQQCINTQLVESITAKRAKEKLLASTAEKERKAEIVRKELEGQCLFAAAGWWTYEVCYKKEVRQFHQEADGSRPSDWSMGVYVPDAQEKDTGYEGTDVVQYFAGGQHCDENGELRSTKVVYSCCKSRPKDISVEKVDEPALCTYLISVCVPSLCDTEQDEEQDAAENELIIESCKEKFDATHADAPKPSTFAGLRWSTVISEDSSELDWARRMQFAD</sequence>
<evidence type="ECO:0000313" key="7">
    <source>
        <dbReference type="EMBL" id="EGZ23645.1"/>
    </source>
</evidence>
<dbReference type="KEGG" id="psoj:PHYSODRAFT_324834"/>
<evidence type="ECO:0000313" key="8">
    <source>
        <dbReference type="Proteomes" id="UP000002640"/>
    </source>
</evidence>
<evidence type="ECO:0000256" key="2">
    <source>
        <dbReference type="ARBA" id="ARBA00022729"/>
    </source>
</evidence>
<dbReference type="PANTHER" id="PTHR15414">
    <property type="entry name" value="OS-9-RELATED"/>
    <property type="match status" value="1"/>
</dbReference>
<proteinExistence type="predicted"/>
<dbReference type="Gene3D" id="2.170.150.20">
    <property type="entry name" value="Peptide methionine sulfoxide reductase"/>
    <property type="match status" value="1"/>
</dbReference>
<dbReference type="FunFam" id="2.70.130.10:FF:000031">
    <property type="entry name" value="Yos9p"/>
    <property type="match status" value="1"/>
</dbReference>
<dbReference type="PROSITE" id="PS51788">
    <property type="entry name" value="CULT"/>
    <property type="match status" value="1"/>
</dbReference>
<dbReference type="GO" id="GO:0005788">
    <property type="term" value="C:endoplasmic reticulum lumen"/>
    <property type="evidence" value="ECO:0007669"/>
    <property type="project" value="TreeGrafter"/>
</dbReference>
<dbReference type="GeneID" id="20645184"/>
<protein>
    <submittedName>
        <fullName evidence="7">Uncharacterized protein</fullName>
    </submittedName>
</protein>
<comment type="subcellular location">
    <subcellularLocation>
        <location evidence="1">Endoplasmic reticulum</location>
    </subcellularLocation>
</comment>
<dbReference type="Pfam" id="PF07915">
    <property type="entry name" value="PRKCSH"/>
    <property type="match status" value="1"/>
</dbReference>
<dbReference type="InParanoid" id="G4YU90"/>
<dbReference type="InterPro" id="IPR044865">
    <property type="entry name" value="MRH_dom"/>
</dbReference>
<keyword evidence="3" id="KW-0256">Endoplasmic reticulum</keyword>
<evidence type="ECO:0000256" key="4">
    <source>
        <dbReference type="ARBA" id="ARBA00023157"/>
    </source>
</evidence>
<dbReference type="InterPro" id="IPR012913">
    <property type="entry name" value="OS9-like_dom"/>
</dbReference>
<dbReference type="GO" id="GO:0030968">
    <property type="term" value="P:endoplasmic reticulum unfolded protein response"/>
    <property type="evidence" value="ECO:0007669"/>
    <property type="project" value="InterPro"/>
</dbReference>
<gene>
    <name evidence="7" type="ORF">PHYSODRAFT_324834</name>
</gene>
<dbReference type="STRING" id="1094619.G4YU90"/>
<dbReference type="AlphaFoldDB" id="G4YU90"/>
<dbReference type="InterPro" id="IPR009011">
    <property type="entry name" value="Man6P_isomerase_rcpt-bd_dom_sf"/>
</dbReference>
<keyword evidence="4" id="KW-1015">Disulfide bond</keyword>
<dbReference type="PANTHER" id="PTHR15414:SF0">
    <property type="entry name" value="ENDOPLASMIC RETICULUM LECTIN 1"/>
    <property type="match status" value="1"/>
</dbReference>
<evidence type="ECO:0000259" key="6">
    <source>
        <dbReference type="PROSITE" id="PS51914"/>
    </source>
</evidence>